<dbReference type="AlphaFoldDB" id="D5BWQ5"/>
<dbReference type="KEGG" id="nhl:Nhal_0602"/>
<sequence length="109" mass="12449">MSNKNKIAQLQLSDKRAREIIREAVLDTSRIQWSKHARKRMRERRITTRQVLDVLSKGKIIEGPVRGTTGDWECTLERFVAGDNVVVVVAIETDSAGQPVIIVTTYHHR</sequence>
<dbReference type="Pfam" id="PF14076">
    <property type="entry name" value="DUF4258"/>
    <property type="match status" value="1"/>
</dbReference>
<organism evidence="1 2">
    <name type="scientific">Nitrosococcus halophilus (strain Nc4)</name>
    <dbReference type="NCBI Taxonomy" id="472759"/>
    <lineage>
        <taxon>Bacteria</taxon>
        <taxon>Pseudomonadati</taxon>
        <taxon>Pseudomonadota</taxon>
        <taxon>Gammaproteobacteria</taxon>
        <taxon>Chromatiales</taxon>
        <taxon>Chromatiaceae</taxon>
        <taxon>Nitrosococcus</taxon>
    </lineage>
</organism>
<protein>
    <recommendedName>
        <fullName evidence="3">DUF4258 domain-containing protein</fullName>
    </recommendedName>
</protein>
<name>D5BWQ5_NITHN</name>
<evidence type="ECO:0008006" key="3">
    <source>
        <dbReference type="Google" id="ProtNLM"/>
    </source>
</evidence>
<gene>
    <name evidence="1" type="ordered locus">Nhal_0602</name>
</gene>
<dbReference type="Proteomes" id="UP000001844">
    <property type="component" value="Chromosome"/>
</dbReference>
<dbReference type="eggNOG" id="ENOG50332H4">
    <property type="taxonomic scope" value="Bacteria"/>
</dbReference>
<proteinExistence type="predicted"/>
<keyword evidence="2" id="KW-1185">Reference proteome</keyword>
<accession>D5BWQ5</accession>
<dbReference type="OrthoDB" id="5873906at2"/>
<evidence type="ECO:0000313" key="2">
    <source>
        <dbReference type="Proteomes" id="UP000001844"/>
    </source>
</evidence>
<reference evidence="2" key="1">
    <citation type="submission" date="2010-04" db="EMBL/GenBank/DDBJ databases">
        <title>Complete genome sequence of Nitrosococcus halophilus Nc4, a salt-adapted, aerobic obligate ammonia-oxidizing sulfur purple bacterium.</title>
        <authorList>
            <consortium name="US DOE Joint Genome Institute"/>
            <person name="Campbell M.A."/>
            <person name="Malfatti S.A."/>
            <person name="Chain P.S.G."/>
            <person name="Heidelberg J.F."/>
            <person name="Ward B.B."/>
            <person name="Klotz M.G."/>
        </authorList>
    </citation>
    <scope>NUCLEOTIDE SEQUENCE [LARGE SCALE GENOMIC DNA]</scope>
    <source>
        <strain evidence="2">Nc4</strain>
    </source>
</reference>
<dbReference type="RefSeq" id="WP_013031681.1">
    <property type="nucleotide sequence ID" value="NC_013960.1"/>
</dbReference>
<dbReference type="STRING" id="472759.Nhal_0602"/>
<dbReference type="EMBL" id="CP001798">
    <property type="protein sequence ID" value="ADE13786.1"/>
    <property type="molecule type" value="Genomic_DNA"/>
</dbReference>
<dbReference type="HOGENOM" id="CLU_169748_0_0_6"/>
<dbReference type="InterPro" id="IPR025354">
    <property type="entry name" value="DUF4258"/>
</dbReference>
<evidence type="ECO:0000313" key="1">
    <source>
        <dbReference type="EMBL" id="ADE13786.1"/>
    </source>
</evidence>